<gene>
    <name evidence="9" type="ORF">LTR09_003785</name>
</gene>
<accession>A0AAJ0DRJ1</accession>
<feature type="transmembrane region" description="Helical" evidence="6">
    <location>
        <begin position="53"/>
        <end position="72"/>
    </location>
</feature>
<dbReference type="EMBL" id="JAWDJX010000009">
    <property type="protein sequence ID" value="KAK3055232.1"/>
    <property type="molecule type" value="Genomic_DNA"/>
</dbReference>
<dbReference type="Gene3D" id="3.90.180.10">
    <property type="entry name" value="Medium-chain alcohol dehydrogenases, catalytic domain"/>
    <property type="match status" value="1"/>
</dbReference>
<evidence type="ECO:0000256" key="3">
    <source>
        <dbReference type="ARBA" id="ARBA00023002"/>
    </source>
</evidence>
<dbReference type="InterPro" id="IPR013154">
    <property type="entry name" value="ADH-like_N"/>
</dbReference>
<dbReference type="Pfam" id="PF08240">
    <property type="entry name" value="ADH_N"/>
    <property type="match status" value="1"/>
</dbReference>
<comment type="similarity">
    <text evidence="5">Belongs to the zinc-containing alcohol dehydrogenase family.</text>
</comment>
<comment type="caution">
    <text evidence="9">The sequence shown here is derived from an EMBL/GenBank/DDBJ whole genome shotgun (WGS) entry which is preliminary data.</text>
</comment>
<dbReference type="InterPro" id="IPR002328">
    <property type="entry name" value="ADH_Zn_CS"/>
</dbReference>
<protein>
    <recommendedName>
        <fullName evidence="11">Enoyl reductase (ER) domain-containing protein</fullName>
    </recommendedName>
</protein>
<evidence type="ECO:0000256" key="4">
    <source>
        <dbReference type="ARBA" id="ARBA00023027"/>
    </source>
</evidence>
<evidence type="ECO:0000313" key="9">
    <source>
        <dbReference type="EMBL" id="KAK3055232.1"/>
    </source>
</evidence>
<keyword evidence="3" id="KW-0560">Oxidoreductase</keyword>
<comment type="cofactor">
    <cofactor evidence="5">
        <name>Zn(2+)</name>
        <dbReference type="ChEBI" id="CHEBI:29105"/>
    </cofactor>
</comment>
<keyword evidence="6" id="KW-0812">Transmembrane</keyword>
<dbReference type="PANTHER" id="PTHR43880:SF12">
    <property type="entry name" value="ALCOHOL DEHYDROGENASE CLASS-3"/>
    <property type="match status" value="1"/>
</dbReference>
<dbReference type="GO" id="GO:0051903">
    <property type="term" value="F:S-(hydroxymethyl)glutathione dehydrogenase [NAD(P)+] activity"/>
    <property type="evidence" value="ECO:0007669"/>
    <property type="project" value="TreeGrafter"/>
</dbReference>
<evidence type="ECO:0000256" key="5">
    <source>
        <dbReference type="RuleBase" id="RU361277"/>
    </source>
</evidence>
<keyword evidence="6" id="KW-0472">Membrane</keyword>
<dbReference type="GO" id="GO:0005829">
    <property type="term" value="C:cytosol"/>
    <property type="evidence" value="ECO:0007669"/>
    <property type="project" value="TreeGrafter"/>
</dbReference>
<dbReference type="GO" id="GO:0046294">
    <property type="term" value="P:formaldehyde catabolic process"/>
    <property type="evidence" value="ECO:0007669"/>
    <property type="project" value="TreeGrafter"/>
</dbReference>
<proteinExistence type="inferred from homology"/>
<dbReference type="AlphaFoldDB" id="A0AAJ0DRJ1"/>
<evidence type="ECO:0008006" key="11">
    <source>
        <dbReference type="Google" id="ProtNLM"/>
    </source>
</evidence>
<evidence type="ECO:0000259" key="7">
    <source>
        <dbReference type="Pfam" id="PF00107"/>
    </source>
</evidence>
<dbReference type="Pfam" id="PF00107">
    <property type="entry name" value="ADH_zinc_N"/>
    <property type="match status" value="1"/>
</dbReference>
<evidence type="ECO:0000313" key="10">
    <source>
        <dbReference type="Proteomes" id="UP001271007"/>
    </source>
</evidence>
<name>A0AAJ0DRJ1_9PEZI</name>
<dbReference type="GO" id="GO:0008270">
    <property type="term" value="F:zinc ion binding"/>
    <property type="evidence" value="ECO:0007669"/>
    <property type="project" value="InterPro"/>
</dbReference>
<sequence>MILAQPWTYGMRRGDREQALHDCAAESTAATAEAARQMILTVRYIEPHGASPAWAVVYFPLVGLINLFIYILKYPKLPSVQSDVALMDMVAGHFGHVEFVTSSEITILFAREAAALAHATMRKAMGIPPLLSDISGMGATNRGSNYGTRATSPINIEAMDSWVPKVRAIVAYPPNPTTDLRYEEVVTKGTLKDHELLIKMVASGICHLEIHLASLPKDDPGAKFPRILGHEGAGYVAACGAQVTCAQVGDPVLLSYDYCGSCKFCSAGQTAFCISFAKLNMAGDSGDNFTTLDESEKVHAKFFGQSSFASLSIVSENCVLRMNDLLQDPEELKLFSPLGCGFQTGAGAVAVTHKATANDVVVVGGAGAVGLGAVMAAKIAGCKAIVIIDQVQSRLDVARSIGATHILNTTGVDNISGKLNKLLNSECITLTVETTGVPSVIDALVAGLGHRGRHIQIGISREPTTSFNINVFALISKRAIIEGNCEGGATSSDFIPKMIQWYREGKFPFDKLVKMFPATDVAEAVYNMENGSVIKPILVW</sequence>
<evidence type="ECO:0000256" key="1">
    <source>
        <dbReference type="ARBA" id="ARBA00022723"/>
    </source>
</evidence>
<dbReference type="Proteomes" id="UP001271007">
    <property type="component" value="Unassembled WGS sequence"/>
</dbReference>
<dbReference type="InterPro" id="IPR013149">
    <property type="entry name" value="ADH-like_C"/>
</dbReference>
<feature type="domain" description="Alcohol dehydrogenase-like C-terminal" evidence="7">
    <location>
        <begin position="368"/>
        <end position="501"/>
    </location>
</feature>
<keyword evidence="4" id="KW-0520">NAD</keyword>
<dbReference type="PANTHER" id="PTHR43880">
    <property type="entry name" value="ALCOHOL DEHYDROGENASE"/>
    <property type="match status" value="1"/>
</dbReference>
<dbReference type="SUPFAM" id="SSF50129">
    <property type="entry name" value="GroES-like"/>
    <property type="match status" value="1"/>
</dbReference>
<dbReference type="Gene3D" id="3.40.50.720">
    <property type="entry name" value="NAD(P)-binding Rossmann-like Domain"/>
    <property type="match status" value="1"/>
</dbReference>
<evidence type="ECO:0000256" key="2">
    <source>
        <dbReference type="ARBA" id="ARBA00022833"/>
    </source>
</evidence>
<dbReference type="InterPro" id="IPR036291">
    <property type="entry name" value="NAD(P)-bd_dom_sf"/>
</dbReference>
<feature type="domain" description="Alcohol dehydrogenase-like N-terminal" evidence="8">
    <location>
        <begin position="193"/>
        <end position="284"/>
    </location>
</feature>
<keyword evidence="6" id="KW-1133">Transmembrane helix</keyword>
<dbReference type="PROSITE" id="PS00059">
    <property type="entry name" value="ADH_ZINC"/>
    <property type="match status" value="1"/>
</dbReference>
<keyword evidence="1 5" id="KW-0479">Metal-binding</keyword>
<dbReference type="InterPro" id="IPR011032">
    <property type="entry name" value="GroES-like_sf"/>
</dbReference>
<keyword evidence="10" id="KW-1185">Reference proteome</keyword>
<organism evidence="9 10">
    <name type="scientific">Extremus antarcticus</name>
    <dbReference type="NCBI Taxonomy" id="702011"/>
    <lineage>
        <taxon>Eukaryota</taxon>
        <taxon>Fungi</taxon>
        <taxon>Dikarya</taxon>
        <taxon>Ascomycota</taxon>
        <taxon>Pezizomycotina</taxon>
        <taxon>Dothideomycetes</taxon>
        <taxon>Dothideomycetidae</taxon>
        <taxon>Mycosphaerellales</taxon>
        <taxon>Extremaceae</taxon>
        <taxon>Extremus</taxon>
    </lineage>
</organism>
<evidence type="ECO:0000256" key="6">
    <source>
        <dbReference type="SAM" id="Phobius"/>
    </source>
</evidence>
<dbReference type="SUPFAM" id="SSF51735">
    <property type="entry name" value="NAD(P)-binding Rossmann-fold domains"/>
    <property type="match status" value="1"/>
</dbReference>
<reference evidence="9" key="1">
    <citation type="submission" date="2023-04" db="EMBL/GenBank/DDBJ databases">
        <title>Black Yeasts Isolated from many extreme environments.</title>
        <authorList>
            <person name="Coleine C."/>
            <person name="Stajich J.E."/>
            <person name="Selbmann L."/>
        </authorList>
    </citation>
    <scope>NUCLEOTIDE SEQUENCE</scope>
    <source>
        <strain evidence="9">CCFEE 5312</strain>
    </source>
</reference>
<keyword evidence="2 5" id="KW-0862">Zinc</keyword>
<evidence type="ECO:0000259" key="8">
    <source>
        <dbReference type="Pfam" id="PF08240"/>
    </source>
</evidence>